<feature type="compositionally biased region" description="Gly residues" evidence="1">
    <location>
        <begin position="51"/>
        <end position="78"/>
    </location>
</feature>
<sequence>MNTKSLFDTNRKHLTVSLVAAGVFAVPMLVGNTYTHNLMPVSVAHAASDHGQGGQGGQGAGGAMKGQGGIGGAGGVSGGHQSMDVNDVLRGKGSGGRDAAGGSGRPDDKGPPEGDGPTGDMGGGNPNAGTTKGDLYGDLYVVLRDQSTGSPILDDEGRVQFLDAEGNVIPYLSDDPEDEGYTEVADEALLQEVAFDRLNLARSPQSVLSHSLDTALETIALDADGVFEFDAAGRIVIEDADGVVYTIDSPLENLALYQDAMVRLNDDIDGNETFTLDQTDSLLAAAASKFGNVNLDMVVYLNTILGLNRKVTDPDTGETSIAWADLADFSYDRSDAYDGVTVSYLSDPEGDGTYITVTEPLLDAVFDGETATGDGAAGYAQSTDDALQVIEFIHEPIH</sequence>
<organism evidence="2 3">
    <name type="scientific">Guyparkeria halophila</name>
    <dbReference type="NCBI Taxonomy" id="47960"/>
    <lineage>
        <taxon>Bacteria</taxon>
        <taxon>Pseudomonadati</taxon>
        <taxon>Pseudomonadota</taxon>
        <taxon>Gammaproteobacteria</taxon>
        <taxon>Chromatiales</taxon>
        <taxon>Thioalkalibacteraceae</taxon>
        <taxon>Guyparkeria</taxon>
    </lineage>
</organism>
<feature type="compositionally biased region" description="Gly residues" evidence="1">
    <location>
        <begin position="116"/>
        <end position="126"/>
    </location>
</feature>
<proteinExistence type="predicted"/>
<evidence type="ECO:0000313" key="3">
    <source>
        <dbReference type="Proteomes" id="UP001327459"/>
    </source>
</evidence>
<name>A0ABZ0YWG8_9GAMM</name>
<gene>
    <name evidence="2" type="ORF">SR882_07630</name>
</gene>
<protein>
    <submittedName>
        <fullName evidence="2">Uncharacterized protein</fullName>
    </submittedName>
</protein>
<reference evidence="2 3" key="1">
    <citation type="submission" date="2023-11" db="EMBL/GenBank/DDBJ databases">
        <title>MicrobeMod: A computational toolkit for identifying prokaryotic methylation and restriction-modification with nanopore sequencing.</title>
        <authorList>
            <person name="Crits-Christoph A."/>
            <person name="Kang S.C."/>
            <person name="Lee H."/>
            <person name="Ostrov N."/>
        </authorList>
    </citation>
    <scope>NUCLEOTIDE SEQUENCE [LARGE SCALE GENOMIC DNA]</scope>
    <source>
        <strain evidence="2 3">ATCC 49870</strain>
    </source>
</reference>
<evidence type="ECO:0000256" key="1">
    <source>
        <dbReference type="SAM" id="MobiDB-lite"/>
    </source>
</evidence>
<dbReference type="RefSeq" id="WP_322520659.1">
    <property type="nucleotide sequence ID" value="NZ_CP140153.1"/>
</dbReference>
<dbReference type="EMBL" id="CP140153">
    <property type="protein sequence ID" value="WQH15632.1"/>
    <property type="molecule type" value="Genomic_DNA"/>
</dbReference>
<evidence type="ECO:0000313" key="2">
    <source>
        <dbReference type="EMBL" id="WQH15632.1"/>
    </source>
</evidence>
<keyword evidence="3" id="KW-1185">Reference proteome</keyword>
<feature type="region of interest" description="Disordered" evidence="1">
    <location>
        <begin position="47"/>
        <end position="130"/>
    </location>
</feature>
<dbReference type="Proteomes" id="UP001327459">
    <property type="component" value="Chromosome"/>
</dbReference>
<accession>A0ABZ0YWG8</accession>
<feature type="compositionally biased region" description="Gly residues" evidence="1">
    <location>
        <begin position="92"/>
        <end position="104"/>
    </location>
</feature>